<proteinExistence type="predicted"/>
<gene>
    <name evidence="1" type="ORF">NIES267_73270</name>
</gene>
<evidence type="ECO:0000313" key="1">
    <source>
        <dbReference type="EMBL" id="BAY87803.1"/>
    </source>
</evidence>
<keyword evidence="1" id="KW-0614">Plasmid</keyword>
<organism evidence="1 2">
    <name type="scientific">Calothrix parasitica NIES-267</name>
    <dbReference type="NCBI Taxonomy" id="1973488"/>
    <lineage>
        <taxon>Bacteria</taxon>
        <taxon>Bacillati</taxon>
        <taxon>Cyanobacteriota</taxon>
        <taxon>Cyanophyceae</taxon>
        <taxon>Nostocales</taxon>
        <taxon>Calotrichaceae</taxon>
        <taxon>Calothrix</taxon>
    </lineage>
</organism>
<sequence>MKLKLIGFSLLLMFTGEVIKCNQTLASSVKEISVIQAQNSLDLEVSEGYGLTISFQKTEEKITQAWLADPSQIAFSTNAKNCSKNDSNSPGVNPDIYSCQGGANVIFLRQIQPINFPNLTRSSDGGTQLVVLTKSREGQKQYIFRLLPVQEAPEYTSIVLNPSQIEQQPTFGDLTNKFPTTSVEFLNNNLPK</sequence>
<protein>
    <submittedName>
        <fullName evidence="1">Uncharacterized protein</fullName>
    </submittedName>
</protein>
<geneLocation type="plasmid" evidence="2">
    <name>Plasmid2 dna</name>
</geneLocation>
<dbReference type="EMBL" id="AP018229">
    <property type="protein sequence ID" value="BAY87803.1"/>
    <property type="molecule type" value="Genomic_DNA"/>
</dbReference>
<evidence type="ECO:0000313" key="2">
    <source>
        <dbReference type="Proteomes" id="UP000218418"/>
    </source>
</evidence>
<keyword evidence="2" id="KW-1185">Reference proteome</keyword>
<accession>A0A1Z4M2S9</accession>
<reference evidence="1 2" key="1">
    <citation type="submission" date="2017-06" db="EMBL/GenBank/DDBJ databases">
        <title>Genome sequencing of cyanobaciteial culture collection at National Institute for Environmental Studies (NIES).</title>
        <authorList>
            <person name="Hirose Y."/>
            <person name="Shimura Y."/>
            <person name="Fujisawa T."/>
            <person name="Nakamura Y."/>
            <person name="Kawachi M."/>
        </authorList>
    </citation>
    <scope>NUCLEOTIDE SEQUENCE [LARGE SCALE GENOMIC DNA]</scope>
    <source>
        <strain evidence="1 2">NIES-267</strain>
        <plasmid evidence="2">Plasmid2 dna</plasmid>
    </source>
</reference>
<dbReference type="Proteomes" id="UP000218418">
    <property type="component" value="Plasmid plasmid2"/>
</dbReference>
<dbReference type="OrthoDB" id="580884at2"/>
<dbReference type="AlphaFoldDB" id="A0A1Z4M2S9"/>
<name>A0A1Z4M2S9_9CYAN</name>